<proteinExistence type="predicted"/>
<sequence length="210" mass="23373">MLPLHPTPSHPWSPLTDEEWHFLEPYLRPTNKRTGRPPRDRRATWDAIFWLAVTNAPWTALQANRRVTKGNAHSALATTARTGVLSRLLLAVSRHPFADPALASLEYRIATTFRRASRIVPAEDLLLARTLGMATALPLDPADLPPPPKPGAPLPPDRIRLVLRIPAQALRGLPAPPPARVPRRPQAPLLPIAHATAQPRRRRGQHEKRC</sequence>
<evidence type="ECO:0000313" key="4">
    <source>
        <dbReference type="Proteomes" id="UP000199473"/>
    </source>
</evidence>
<feature type="compositionally biased region" description="Basic residues" evidence="1">
    <location>
        <begin position="199"/>
        <end position="210"/>
    </location>
</feature>
<dbReference type="AlphaFoldDB" id="A0A1I3YBB7"/>
<evidence type="ECO:0000259" key="2">
    <source>
        <dbReference type="Pfam" id="PF13340"/>
    </source>
</evidence>
<dbReference type="STRING" id="1123062.SAMN02745775_1011138"/>
<organism evidence="3 4">
    <name type="scientific">Falsiroseomonas stagni DSM 19981</name>
    <dbReference type="NCBI Taxonomy" id="1123062"/>
    <lineage>
        <taxon>Bacteria</taxon>
        <taxon>Pseudomonadati</taxon>
        <taxon>Pseudomonadota</taxon>
        <taxon>Alphaproteobacteria</taxon>
        <taxon>Acetobacterales</taxon>
        <taxon>Roseomonadaceae</taxon>
        <taxon>Falsiroseomonas</taxon>
    </lineage>
</organism>
<keyword evidence="4" id="KW-1185">Reference proteome</keyword>
<evidence type="ECO:0000256" key="1">
    <source>
        <dbReference type="SAM" id="MobiDB-lite"/>
    </source>
</evidence>
<dbReference type="InterPro" id="IPR025161">
    <property type="entry name" value="IS402-like_dom"/>
</dbReference>
<evidence type="ECO:0000313" key="3">
    <source>
        <dbReference type="EMBL" id="SFK29148.1"/>
    </source>
</evidence>
<feature type="region of interest" description="Disordered" evidence="1">
    <location>
        <begin position="173"/>
        <end position="210"/>
    </location>
</feature>
<feature type="domain" description="Insertion element IS402-like" evidence="2">
    <location>
        <begin position="15"/>
        <end position="88"/>
    </location>
</feature>
<reference evidence="3 4" key="1">
    <citation type="submission" date="2016-10" db="EMBL/GenBank/DDBJ databases">
        <authorList>
            <person name="de Groot N.N."/>
        </authorList>
    </citation>
    <scope>NUCLEOTIDE SEQUENCE [LARGE SCALE GENOMIC DNA]</scope>
    <source>
        <strain evidence="3 4">DSM 19981</strain>
    </source>
</reference>
<dbReference type="EMBL" id="FOSQ01000001">
    <property type="protein sequence ID" value="SFK29148.1"/>
    <property type="molecule type" value="Genomic_DNA"/>
</dbReference>
<dbReference type="RefSeq" id="WP_175533759.1">
    <property type="nucleotide sequence ID" value="NZ_FOSQ01000001.1"/>
</dbReference>
<dbReference type="Pfam" id="PF13340">
    <property type="entry name" value="DUF4096"/>
    <property type="match status" value="1"/>
</dbReference>
<accession>A0A1I3YBB7</accession>
<protein>
    <submittedName>
        <fullName evidence="3">Putative transposase of IS4/5 family</fullName>
    </submittedName>
</protein>
<gene>
    <name evidence="3" type="ORF">SAMN02745775_1011138</name>
</gene>
<name>A0A1I3YBB7_9PROT</name>
<dbReference type="Proteomes" id="UP000199473">
    <property type="component" value="Unassembled WGS sequence"/>
</dbReference>